<evidence type="ECO:0000313" key="4">
    <source>
        <dbReference type="EMBL" id="AYN66765.1"/>
    </source>
</evidence>
<dbReference type="SMART" id="SM00028">
    <property type="entry name" value="TPR"/>
    <property type="match status" value="4"/>
</dbReference>
<evidence type="ECO:0000256" key="2">
    <source>
        <dbReference type="SAM" id="Phobius"/>
    </source>
</evidence>
<evidence type="ECO:0000313" key="5">
    <source>
        <dbReference type="Proteomes" id="UP000276309"/>
    </source>
</evidence>
<dbReference type="SUPFAM" id="SSF48452">
    <property type="entry name" value="TPR-like"/>
    <property type="match status" value="1"/>
</dbReference>
<protein>
    <submittedName>
        <fullName evidence="4">CHAT domain-containing protein</fullName>
    </submittedName>
</protein>
<dbReference type="PANTHER" id="PTHR10098:SF108">
    <property type="entry name" value="TETRATRICOPEPTIDE REPEAT PROTEIN 28"/>
    <property type="match status" value="1"/>
</dbReference>
<dbReference type="PANTHER" id="PTHR10098">
    <property type="entry name" value="RAPSYN-RELATED"/>
    <property type="match status" value="1"/>
</dbReference>
<reference evidence="4 5" key="1">
    <citation type="submission" date="2018-08" db="EMBL/GenBank/DDBJ databases">
        <title>The reduced genetic potential of extracellular carbohydrate catabolism in Euzebyella marina RN62, a Flavobacteriia bacterium isolated from the hadal water.</title>
        <authorList>
            <person name="Xue C."/>
        </authorList>
    </citation>
    <scope>NUCLEOTIDE SEQUENCE [LARGE SCALE GENOMIC DNA]</scope>
    <source>
        <strain evidence="4 5">RN62</strain>
    </source>
</reference>
<dbReference type="InterPro" id="IPR019734">
    <property type="entry name" value="TPR_rpt"/>
</dbReference>
<feature type="domain" description="CHAT" evidence="3">
    <location>
        <begin position="606"/>
        <end position="888"/>
    </location>
</feature>
<keyword evidence="2" id="KW-0812">Transmembrane</keyword>
<dbReference type="InterPro" id="IPR011990">
    <property type="entry name" value="TPR-like_helical_dom_sf"/>
</dbReference>
<keyword evidence="5" id="KW-1185">Reference proteome</keyword>
<keyword evidence="2" id="KW-1133">Transmembrane helix</keyword>
<dbReference type="KEGG" id="emar:D1013_04900"/>
<proteinExistence type="predicted"/>
<dbReference type="EMBL" id="CP032050">
    <property type="protein sequence ID" value="AYN66765.1"/>
    <property type="molecule type" value="Genomic_DNA"/>
</dbReference>
<dbReference type="PROSITE" id="PS50005">
    <property type="entry name" value="TPR"/>
    <property type="match status" value="3"/>
</dbReference>
<evidence type="ECO:0000259" key="3">
    <source>
        <dbReference type="Pfam" id="PF12770"/>
    </source>
</evidence>
<keyword evidence="2" id="KW-0472">Membrane</keyword>
<gene>
    <name evidence="4" type="ORF">D1013_04900</name>
</gene>
<evidence type="ECO:0000256" key="1">
    <source>
        <dbReference type="PROSITE-ProRule" id="PRU00339"/>
    </source>
</evidence>
<organism evidence="4 5">
    <name type="scientific">Euzebyella marina</name>
    <dbReference type="NCBI Taxonomy" id="1761453"/>
    <lineage>
        <taxon>Bacteria</taxon>
        <taxon>Pseudomonadati</taxon>
        <taxon>Bacteroidota</taxon>
        <taxon>Flavobacteriia</taxon>
        <taxon>Flavobacteriales</taxon>
        <taxon>Flavobacteriaceae</taxon>
        <taxon>Euzebyella</taxon>
    </lineage>
</organism>
<sequence>MVRTFVLLSSLLLPIFLIGQNDSYENRMDYLFNKGYEHLYSNKDSALFYFEKIHTLAVSEEDWSSVADALTGKNWLAEYENDLRALNKNLAVIDSLFTTQTSYFESLPEYILYKNDLFYHKGQYYFLINDFEKARIEFNKILEINIEPDNSEYSGEKLKFISTAYSYLAKMYADEGKLNLATNYYERNIRFLKHNLSDDKISLYENYDLLAEVLKRKKLYKEANAYLLKDLDYVLQHQEEFAIPKILNIVQNHTQLAQIDSAEIYLNMAKNLLKQNSPSLSSYYQVSAETHQHKNEYEKALNDYEKALQYSEEKWERDKNWETAHILNKIGLLHSRFKQSRKAIEAYDLALEEILDRPTEINKHKIIQILNNKSSALNKMGNQSAATLKSVEMGMALLDSLKPTFKTNSDKLLLIEEVFPLFESGLKATFSLFNETKNDIYIERAFQYFEKSKSVLLMETLLASKATEFAQIPPELLNDEKQLKAEITQVEKQLNLGQENSTLQNRLFTLKNNHRNLISKIEKDYPKYYDLKYNSEVIELPEVQQLLATKEALISYFYGDESIYALFFTRDTKFFGRIPITEDLFEEILEFKNLIANSKSELNKVQQLAKSLHRQILKPILSKNEELEKLIIIPDGPLNYIPFGALIDESSNSYLIEDVSISYINSATLLHQLSDDSIENSKLLAFAPTFDGNSKVDVERSELLPLPHNKTEVNKILQSFEGKRFVDQEATLQHFKEELNDYGLLHLATHAVFDDAFPEYSYLAFTQSGDEINNNLLFTADLYNLRTKANLITLSACETNIGPLKKGEGFLGLSRAFFYGGAQSISSTLWKINDAASSDIMNQFYKELSLGKSKDEALRQAKLHFLQNNADNARAHPYYWAGYIITGNTTPLKTSVIEPWVWYAGIGLLLLLLIVYLYFKRFKATSIQGIN</sequence>
<keyword evidence="1" id="KW-0802">TPR repeat</keyword>
<feature type="repeat" description="TPR" evidence="1">
    <location>
        <begin position="162"/>
        <end position="195"/>
    </location>
</feature>
<dbReference type="Gene3D" id="1.25.40.10">
    <property type="entry name" value="Tetratricopeptide repeat domain"/>
    <property type="match status" value="2"/>
</dbReference>
<feature type="repeat" description="TPR" evidence="1">
    <location>
        <begin position="115"/>
        <end position="148"/>
    </location>
</feature>
<dbReference type="InterPro" id="IPR024983">
    <property type="entry name" value="CHAT_dom"/>
</dbReference>
<accession>A0A3G2L3G4</accession>
<feature type="transmembrane region" description="Helical" evidence="2">
    <location>
        <begin position="900"/>
        <end position="919"/>
    </location>
</feature>
<dbReference type="OrthoDB" id="9771112at2"/>
<dbReference type="Proteomes" id="UP000276309">
    <property type="component" value="Chromosome"/>
</dbReference>
<dbReference type="Pfam" id="PF12770">
    <property type="entry name" value="CHAT"/>
    <property type="match status" value="1"/>
</dbReference>
<name>A0A3G2L3G4_9FLAO</name>
<feature type="repeat" description="TPR" evidence="1">
    <location>
        <begin position="281"/>
        <end position="314"/>
    </location>
</feature>
<dbReference type="AlphaFoldDB" id="A0A3G2L3G4"/>